<dbReference type="Pfam" id="PF00155">
    <property type="entry name" value="Aminotran_1_2"/>
    <property type="match status" value="1"/>
</dbReference>
<evidence type="ECO:0000256" key="4">
    <source>
        <dbReference type="ARBA" id="ARBA00022679"/>
    </source>
</evidence>
<gene>
    <name evidence="6" type="primary">hisC</name>
    <name evidence="8" type="ORF">CVT63_02425</name>
</gene>
<comment type="caution">
    <text evidence="8">The sequence shown here is derived from an EMBL/GenBank/DDBJ whole genome shotgun (WGS) entry which is preliminary data.</text>
</comment>
<dbReference type="NCBIfam" id="TIGR01141">
    <property type="entry name" value="hisC"/>
    <property type="match status" value="1"/>
</dbReference>
<proteinExistence type="inferred from homology"/>
<feature type="modified residue" description="N6-(pyridoxal phosphate)lysine" evidence="6">
    <location>
        <position position="236"/>
    </location>
</feature>
<sequence length="375" mass="41334">MALSTRKNMTFDFESIARREIEGLPVYSPGLDIDDVKSRYGVTEVIKLASNENPLGPSPKAVEALRDALQDVSLYPDGACVALHEKLSQKLGVAPESLVFGNGTDEVIDLLFYAFFNPGDVAVMGDPTFSSYFLSGMVMGARIAYVPLAEHRHDIDRMLELAGDGARAVFIATPHNPTGAICTRAEFERMLARLPEDVLLIWDEAYAEYVDDPDYPNSLNYIEKYPNLVVLRTFSKCYGLAGLRVGYGIAHPQIVTCLERVRPPFNVNRLAQVAATAALDDVEHIERSRRVNSDGKRFLASELDGMGMAPVPTQANFMLFKYDYVADALPERLLERGIIVRDGAALGYPGYIRLTIGAPEQNRAVIDAIREIAGL</sequence>
<dbReference type="EC" id="2.6.1.9" evidence="6"/>
<dbReference type="Proteomes" id="UP000233654">
    <property type="component" value="Unassembled WGS sequence"/>
</dbReference>
<feature type="domain" description="Aminotransferase class I/classII large" evidence="7">
    <location>
        <begin position="44"/>
        <end position="369"/>
    </location>
</feature>
<dbReference type="HAMAP" id="MF_01023">
    <property type="entry name" value="HisC_aminotrans_2"/>
    <property type="match status" value="1"/>
</dbReference>
<dbReference type="InterPro" id="IPR015424">
    <property type="entry name" value="PyrdxlP-dep_Trfase"/>
</dbReference>
<dbReference type="SUPFAM" id="SSF53383">
    <property type="entry name" value="PLP-dependent transferases"/>
    <property type="match status" value="1"/>
</dbReference>
<dbReference type="AlphaFoldDB" id="A0A2N3G714"/>
<evidence type="ECO:0000313" key="8">
    <source>
        <dbReference type="EMBL" id="PKQ28483.1"/>
    </source>
</evidence>
<dbReference type="GO" id="GO:0000105">
    <property type="term" value="P:L-histidine biosynthetic process"/>
    <property type="evidence" value="ECO:0007669"/>
    <property type="project" value="UniProtKB-UniRule"/>
</dbReference>
<dbReference type="InterPro" id="IPR015421">
    <property type="entry name" value="PyrdxlP-dep_Trfase_major"/>
</dbReference>
<dbReference type="CDD" id="cd00609">
    <property type="entry name" value="AAT_like"/>
    <property type="match status" value="1"/>
</dbReference>
<dbReference type="InterPro" id="IPR050106">
    <property type="entry name" value="HistidinolP_aminotransfase"/>
</dbReference>
<keyword evidence="3 6" id="KW-0032">Aminotransferase</keyword>
<evidence type="ECO:0000259" key="7">
    <source>
        <dbReference type="Pfam" id="PF00155"/>
    </source>
</evidence>
<evidence type="ECO:0000313" key="9">
    <source>
        <dbReference type="Proteomes" id="UP000233654"/>
    </source>
</evidence>
<evidence type="ECO:0000256" key="2">
    <source>
        <dbReference type="ARBA" id="ARBA00011738"/>
    </source>
</evidence>
<dbReference type="InterPro" id="IPR015422">
    <property type="entry name" value="PyrdxlP-dep_Trfase_small"/>
</dbReference>
<evidence type="ECO:0000256" key="1">
    <source>
        <dbReference type="ARBA" id="ARBA00001933"/>
    </source>
</evidence>
<keyword evidence="4 6" id="KW-0808">Transferase</keyword>
<comment type="cofactor">
    <cofactor evidence="1 6">
        <name>pyridoxal 5'-phosphate</name>
        <dbReference type="ChEBI" id="CHEBI:597326"/>
    </cofactor>
</comment>
<name>A0A2N3G714_9ACTN</name>
<organism evidence="8 9">
    <name type="scientific">Candidatus Anoxymicrobium japonicum</name>
    <dbReference type="NCBI Taxonomy" id="2013648"/>
    <lineage>
        <taxon>Bacteria</taxon>
        <taxon>Bacillati</taxon>
        <taxon>Actinomycetota</taxon>
        <taxon>Candidatus Geothermincolia</taxon>
        <taxon>Candidatus Geothermincolales</taxon>
        <taxon>Candidatus Anoxymicrobiaceae</taxon>
        <taxon>Candidatus Anoxymicrobium</taxon>
    </lineage>
</organism>
<comment type="subunit">
    <text evidence="2 6">Homodimer.</text>
</comment>
<dbReference type="Gene3D" id="3.40.640.10">
    <property type="entry name" value="Type I PLP-dependent aspartate aminotransferase-like (Major domain)"/>
    <property type="match status" value="1"/>
</dbReference>
<comment type="similarity">
    <text evidence="6">Belongs to the class-II pyridoxal-phosphate-dependent aminotransferase family. Histidinol-phosphate aminotransferase subfamily.</text>
</comment>
<dbReference type="PANTHER" id="PTHR43643">
    <property type="entry name" value="HISTIDINOL-PHOSPHATE AMINOTRANSFERASE 2"/>
    <property type="match status" value="1"/>
</dbReference>
<keyword evidence="5 6" id="KW-0663">Pyridoxal phosphate</keyword>
<dbReference type="InterPro" id="IPR004839">
    <property type="entry name" value="Aminotransferase_I/II_large"/>
</dbReference>
<evidence type="ECO:0000256" key="5">
    <source>
        <dbReference type="ARBA" id="ARBA00022898"/>
    </source>
</evidence>
<dbReference type="UniPathway" id="UPA00031">
    <property type="reaction ID" value="UER00012"/>
</dbReference>
<accession>A0A2N3G714</accession>
<keyword evidence="6" id="KW-0368">Histidine biosynthesis</keyword>
<evidence type="ECO:0000256" key="3">
    <source>
        <dbReference type="ARBA" id="ARBA00022576"/>
    </source>
</evidence>
<dbReference type="PANTHER" id="PTHR43643:SF3">
    <property type="entry name" value="HISTIDINOL-PHOSPHATE AMINOTRANSFERASE"/>
    <property type="match status" value="1"/>
</dbReference>
<dbReference type="InterPro" id="IPR005861">
    <property type="entry name" value="HisP_aminotrans"/>
</dbReference>
<dbReference type="GO" id="GO:0004400">
    <property type="term" value="F:histidinol-phosphate transaminase activity"/>
    <property type="evidence" value="ECO:0007669"/>
    <property type="project" value="UniProtKB-UniRule"/>
</dbReference>
<evidence type="ECO:0000256" key="6">
    <source>
        <dbReference type="HAMAP-Rule" id="MF_01023"/>
    </source>
</evidence>
<dbReference type="Gene3D" id="3.90.1150.10">
    <property type="entry name" value="Aspartate Aminotransferase, domain 1"/>
    <property type="match status" value="1"/>
</dbReference>
<comment type="pathway">
    <text evidence="6">Amino-acid biosynthesis; L-histidine biosynthesis; L-histidine from 5-phospho-alpha-D-ribose 1-diphosphate: step 7/9.</text>
</comment>
<keyword evidence="6" id="KW-0028">Amino-acid biosynthesis</keyword>
<dbReference type="EMBL" id="PHEX01000014">
    <property type="protein sequence ID" value="PKQ28483.1"/>
    <property type="molecule type" value="Genomic_DNA"/>
</dbReference>
<comment type="catalytic activity">
    <reaction evidence="6">
        <text>L-histidinol phosphate + 2-oxoglutarate = 3-(imidazol-4-yl)-2-oxopropyl phosphate + L-glutamate</text>
        <dbReference type="Rhea" id="RHEA:23744"/>
        <dbReference type="ChEBI" id="CHEBI:16810"/>
        <dbReference type="ChEBI" id="CHEBI:29985"/>
        <dbReference type="ChEBI" id="CHEBI:57766"/>
        <dbReference type="ChEBI" id="CHEBI:57980"/>
        <dbReference type="EC" id="2.6.1.9"/>
    </reaction>
</comment>
<reference evidence="8 9" key="1">
    <citation type="journal article" date="2017" name="ISME J.">
        <title>Potential for microbial H2 and metal transformations associated with novel bacteria and archaea in deep terrestrial subsurface sediments.</title>
        <authorList>
            <person name="Hernsdorf A.W."/>
            <person name="Amano Y."/>
            <person name="Miyakawa K."/>
            <person name="Ise K."/>
            <person name="Suzuki Y."/>
            <person name="Anantharaman K."/>
            <person name="Probst A."/>
            <person name="Burstein D."/>
            <person name="Thomas B.C."/>
            <person name="Banfield J.F."/>
        </authorList>
    </citation>
    <scope>NUCLEOTIDE SEQUENCE [LARGE SCALE GENOMIC DNA]</scope>
    <source>
        <strain evidence="8">HGW-Actinobacteria-3</strain>
    </source>
</reference>
<dbReference type="GO" id="GO:0030170">
    <property type="term" value="F:pyridoxal phosphate binding"/>
    <property type="evidence" value="ECO:0007669"/>
    <property type="project" value="InterPro"/>
</dbReference>
<protein>
    <recommendedName>
        <fullName evidence="6">Histidinol-phosphate aminotransferase</fullName>
        <ecNumber evidence="6">2.6.1.9</ecNumber>
    </recommendedName>
    <alternativeName>
        <fullName evidence="6">Imidazole acetol-phosphate transaminase</fullName>
    </alternativeName>
</protein>